<protein>
    <submittedName>
        <fullName evidence="2">Uncharacterized protein</fullName>
    </submittedName>
</protein>
<proteinExistence type="predicted"/>
<evidence type="ECO:0000256" key="1">
    <source>
        <dbReference type="SAM" id="MobiDB-lite"/>
    </source>
</evidence>
<keyword evidence="3" id="KW-1185">Reference proteome</keyword>
<comment type="caution">
    <text evidence="2">The sequence shown here is derived from an EMBL/GenBank/DDBJ whole genome shotgun (WGS) entry which is preliminary data.</text>
</comment>
<feature type="compositionally biased region" description="Basic and acidic residues" evidence="1">
    <location>
        <begin position="9"/>
        <end position="20"/>
    </location>
</feature>
<sequence length="109" mass="12299">MHRHATPYPDERVISEDRDAASRVRFEMPIVTQLSRGEPHARGASIRIEMHEGGERRRRGGSNCFGGININGRRSAAPALRPSRERPKRRVIGLPEIIHEIESLAHPAH</sequence>
<evidence type="ECO:0000313" key="3">
    <source>
        <dbReference type="Proteomes" id="UP000299102"/>
    </source>
</evidence>
<dbReference type="Proteomes" id="UP000299102">
    <property type="component" value="Unassembled WGS sequence"/>
</dbReference>
<dbReference type="EMBL" id="BGZK01000109">
    <property type="protein sequence ID" value="GBP19545.1"/>
    <property type="molecule type" value="Genomic_DNA"/>
</dbReference>
<dbReference type="AlphaFoldDB" id="A0A4C1TZQ1"/>
<feature type="region of interest" description="Disordered" evidence="1">
    <location>
        <begin position="1"/>
        <end position="20"/>
    </location>
</feature>
<accession>A0A4C1TZQ1</accession>
<organism evidence="2 3">
    <name type="scientific">Eumeta variegata</name>
    <name type="common">Bagworm moth</name>
    <name type="synonym">Eumeta japonica</name>
    <dbReference type="NCBI Taxonomy" id="151549"/>
    <lineage>
        <taxon>Eukaryota</taxon>
        <taxon>Metazoa</taxon>
        <taxon>Ecdysozoa</taxon>
        <taxon>Arthropoda</taxon>
        <taxon>Hexapoda</taxon>
        <taxon>Insecta</taxon>
        <taxon>Pterygota</taxon>
        <taxon>Neoptera</taxon>
        <taxon>Endopterygota</taxon>
        <taxon>Lepidoptera</taxon>
        <taxon>Glossata</taxon>
        <taxon>Ditrysia</taxon>
        <taxon>Tineoidea</taxon>
        <taxon>Psychidae</taxon>
        <taxon>Oiketicinae</taxon>
        <taxon>Eumeta</taxon>
    </lineage>
</organism>
<gene>
    <name evidence="2" type="ORF">EVAR_102093_1</name>
</gene>
<reference evidence="2 3" key="1">
    <citation type="journal article" date="2019" name="Commun. Biol.">
        <title>The bagworm genome reveals a unique fibroin gene that provides high tensile strength.</title>
        <authorList>
            <person name="Kono N."/>
            <person name="Nakamura H."/>
            <person name="Ohtoshi R."/>
            <person name="Tomita M."/>
            <person name="Numata K."/>
            <person name="Arakawa K."/>
        </authorList>
    </citation>
    <scope>NUCLEOTIDE SEQUENCE [LARGE SCALE GENOMIC DNA]</scope>
</reference>
<evidence type="ECO:0000313" key="2">
    <source>
        <dbReference type="EMBL" id="GBP19545.1"/>
    </source>
</evidence>
<name>A0A4C1TZQ1_EUMVA</name>